<keyword evidence="2" id="KW-1185">Reference proteome</keyword>
<evidence type="ECO:0000313" key="2">
    <source>
        <dbReference type="Proteomes" id="UP001152531"/>
    </source>
</evidence>
<evidence type="ECO:0000313" key="1">
    <source>
        <dbReference type="EMBL" id="CAH6720141.1"/>
    </source>
</evidence>
<comment type="caution">
    <text evidence="1">The sequence shown here is derived from an EMBL/GenBank/DDBJ whole genome shotgun (WGS) entry which is preliminary data.</text>
</comment>
<sequence>MSDLEQFDKILKELHELKPPGVSGSRIKAINNIAIKQVQNESILITKLYSACRASPSSNKLGMLYVVDIILRSYNDEAKKNGETISSESAEGTFGAGIYKINELIESILDDALEFTIDKTTINKILKLIEVWERSKSFNEEFIQHLKSKYFKSTSPPGTPPPRISELIYEQPKPSTSNVLSALDNLQKLSSKSPTPTNQTVNANNILSQLSNLSGNIVSNAPSVPTTQQSNSVLDMLSNLSNQSQPPQNDRSNNFDSYSRRDRSRSPRRDDNNLRERSPPRRSGLPKKLPASLPAIPKSLPAIPRKVAPEPSYQQQQQQQPSQPSPPQQNFQLPNLPQIPGLPNVPKPAHESPNEALATVDVNGFEELNVESNPHFRPRNVGIDSSIPNNSIKVFSRTLFFGGITREMTEQYIIDVLRPFGEVQSIILNTERKHAFVKVYSRREAENIVNSFNKDNSLPLRIRWGVGFGPRDCCDYQHGVSIIPMGRLTDSDRLWIEKGQWGGTGGQPVTSGLVIDEPDIEASTGVSSKSMSKKMPTNSGRNGPKSGVNPDFDYNYTNNFNPPNNNFNFNGIPPSSGNPNLAALNSLLNQQK</sequence>
<accession>A0ACA9Y665</accession>
<name>A0ACA9Y665_9ASCO</name>
<proteinExistence type="predicted"/>
<gene>
    <name evidence="1" type="ORF">CLIB1444_03S05336</name>
</gene>
<protein>
    <submittedName>
        <fullName evidence="1">Protein Nrd1p</fullName>
    </submittedName>
</protein>
<organism evidence="1 2">
    <name type="scientific">[Candida] jaroonii</name>
    <dbReference type="NCBI Taxonomy" id="467808"/>
    <lineage>
        <taxon>Eukaryota</taxon>
        <taxon>Fungi</taxon>
        <taxon>Dikarya</taxon>
        <taxon>Ascomycota</taxon>
        <taxon>Saccharomycotina</taxon>
        <taxon>Pichiomycetes</taxon>
        <taxon>Debaryomycetaceae</taxon>
        <taxon>Yamadazyma</taxon>
    </lineage>
</organism>
<dbReference type="Proteomes" id="UP001152531">
    <property type="component" value="Unassembled WGS sequence"/>
</dbReference>
<dbReference type="EMBL" id="CALSDN010000003">
    <property type="protein sequence ID" value="CAH6720141.1"/>
    <property type="molecule type" value="Genomic_DNA"/>
</dbReference>
<reference evidence="1" key="1">
    <citation type="submission" date="2022-06" db="EMBL/GenBank/DDBJ databases">
        <authorList>
            <person name="Legras J.-L."/>
            <person name="Devillers H."/>
            <person name="Grondin C."/>
        </authorList>
    </citation>
    <scope>NUCLEOTIDE SEQUENCE</scope>
    <source>
        <strain evidence="1">CLIB 1444</strain>
    </source>
</reference>